<comment type="subcellular location">
    <subcellularLocation>
        <location evidence="1">Cell membrane</location>
        <topology evidence="1">Multi-pass membrane protein</topology>
    </subcellularLocation>
</comment>
<organism evidence="10 11">
    <name type="scientific">Lysinibacillus xylanilyticus</name>
    <dbReference type="NCBI Taxonomy" id="582475"/>
    <lineage>
        <taxon>Bacteria</taxon>
        <taxon>Bacillati</taxon>
        <taxon>Bacillota</taxon>
        <taxon>Bacilli</taxon>
        <taxon>Bacillales</taxon>
        <taxon>Bacillaceae</taxon>
        <taxon>Lysinibacillus</taxon>
    </lineage>
</organism>
<evidence type="ECO:0000256" key="6">
    <source>
        <dbReference type="ARBA" id="ARBA00038076"/>
    </source>
</evidence>
<proteinExistence type="inferred from homology"/>
<name>A0A0K9FHE1_9BACI</name>
<evidence type="ECO:0000259" key="8">
    <source>
        <dbReference type="Pfam" id="PF02687"/>
    </source>
</evidence>
<feature type="domain" description="ABC3 transporter permease C-terminal" evidence="8">
    <location>
        <begin position="300"/>
        <end position="430"/>
    </location>
</feature>
<dbReference type="Pfam" id="PF12704">
    <property type="entry name" value="MacB_PCD"/>
    <property type="match status" value="1"/>
</dbReference>
<sequence>MLFKDQLDFVTQHIKKNKLRVFMTVLAATMGCAFLIVLASVGFGLQDSIRNEILSNEKVTKIQVFGNDKFTEDQIHEIKGIEHVETVLETITVNASAHSFFEGRDTQSSLSVANMHDFEQVNGKLAEGKYPTKPNEIVVGYHFAQTLVNDAERKIIEEKSKKAEAEGTYYNGSEEGYKDSLIGKEIELSLMPPIDGAEETEKMKYTIVGVKKKPSYDWMIDSSVYMDTEQKPMLATNLAATGKVKEDDMFYSEFNIFADSMENVKSILDKLKDKGYSVYSVTEQLDKMNVFFLVLKIGLIFVGTIAVLIASIGIFNTMTMAVTERTREIGVLKAIGASPKLIQRLFLMESTFIGIVGTLIAVAISYVISFVANAALPLILKAATGEDAFGRNEITFSLIPWQLVLIASAISIGVAMISGYRPARKATKIDVIQALRQEL</sequence>
<comment type="caution">
    <text evidence="10">The sequence shown here is derived from an EMBL/GenBank/DDBJ whole genome shotgun (WGS) entry which is preliminary data.</text>
</comment>
<dbReference type="InterPro" id="IPR003838">
    <property type="entry name" value="ABC3_permease_C"/>
</dbReference>
<feature type="transmembrane region" description="Helical" evidence="7">
    <location>
        <begin position="352"/>
        <end position="379"/>
    </location>
</feature>
<evidence type="ECO:0000256" key="1">
    <source>
        <dbReference type="ARBA" id="ARBA00004651"/>
    </source>
</evidence>
<comment type="similarity">
    <text evidence="6">Belongs to the ABC-4 integral membrane protein family.</text>
</comment>
<protein>
    <submittedName>
        <fullName evidence="10">Macrolide ABC transporter permease</fullName>
    </submittedName>
</protein>
<evidence type="ECO:0000256" key="2">
    <source>
        <dbReference type="ARBA" id="ARBA00022475"/>
    </source>
</evidence>
<dbReference type="PANTHER" id="PTHR30572">
    <property type="entry name" value="MEMBRANE COMPONENT OF TRANSPORTER-RELATED"/>
    <property type="match status" value="1"/>
</dbReference>
<dbReference type="GO" id="GO:0005886">
    <property type="term" value="C:plasma membrane"/>
    <property type="evidence" value="ECO:0007669"/>
    <property type="project" value="UniProtKB-SubCell"/>
</dbReference>
<dbReference type="InterPro" id="IPR025857">
    <property type="entry name" value="MacB_PCD"/>
</dbReference>
<dbReference type="PATRIC" id="fig|582475.4.peg.4009"/>
<dbReference type="GeneID" id="96597134"/>
<dbReference type="PROSITE" id="PS51257">
    <property type="entry name" value="PROKAR_LIPOPROTEIN"/>
    <property type="match status" value="1"/>
</dbReference>
<feature type="transmembrane region" description="Helical" evidence="7">
    <location>
        <begin position="399"/>
        <end position="420"/>
    </location>
</feature>
<evidence type="ECO:0000256" key="3">
    <source>
        <dbReference type="ARBA" id="ARBA00022692"/>
    </source>
</evidence>
<reference evidence="11" key="1">
    <citation type="submission" date="2015-07" db="EMBL/GenBank/DDBJ databases">
        <authorList>
            <consortium name="Consortium for Microbial Forensics and Genomics (microFORGE)"/>
            <person name="Knight B.M."/>
            <person name="Roberts D.P."/>
            <person name="Lin D."/>
            <person name="Hari K."/>
            <person name="Fletcher J."/>
            <person name="Melcher U."/>
            <person name="Blagden T."/>
            <person name="Winegar R.A."/>
        </authorList>
    </citation>
    <scope>NUCLEOTIDE SEQUENCE [LARGE SCALE GENOMIC DNA]</scope>
    <source>
        <strain evidence="11">DSM 23493</strain>
    </source>
</reference>
<evidence type="ECO:0000259" key="9">
    <source>
        <dbReference type="Pfam" id="PF12704"/>
    </source>
</evidence>
<dbReference type="InterPro" id="IPR050250">
    <property type="entry name" value="Macrolide_Exporter_MacB"/>
</dbReference>
<feature type="transmembrane region" description="Helical" evidence="7">
    <location>
        <begin position="21"/>
        <end position="45"/>
    </location>
</feature>
<dbReference type="RefSeq" id="WP_049663288.1">
    <property type="nucleotide sequence ID" value="NZ_LFXJ01000002.1"/>
</dbReference>
<feature type="transmembrane region" description="Helical" evidence="7">
    <location>
        <begin position="290"/>
        <end position="315"/>
    </location>
</feature>
<dbReference type="PANTHER" id="PTHR30572:SF4">
    <property type="entry name" value="ABC TRANSPORTER PERMEASE YTRF"/>
    <property type="match status" value="1"/>
</dbReference>
<evidence type="ECO:0000256" key="5">
    <source>
        <dbReference type="ARBA" id="ARBA00023136"/>
    </source>
</evidence>
<gene>
    <name evidence="10" type="ORF">ACZ11_02225</name>
</gene>
<evidence type="ECO:0000256" key="4">
    <source>
        <dbReference type="ARBA" id="ARBA00022989"/>
    </source>
</evidence>
<feature type="domain" description="MacB-like periplasmic core" evidence="9">
    <location>
        <begin position="22"/>
        <end position="235"/>
    </location>
</feature>
<dbReference type="GO" id="GO:0022857">
    <property type="term" value="F:transmembrane transporter activity"/>
    <property type="evidence" value="ECO:0007669"/>
    <property type="project" value="TreeGrafter"/>
</dbReference>
<dbReference type="AlphaFoldDB" id="A0A0K9FHE1"/>
<keyword evidence="4 7" id="KW-1133">Transmembrane helix</keyword>
<dbReference type="OrthoDB" id="9770036at2"/>
<keyword evidence="3 7" id="KW-0812">Transmembrane</keyword>
<keyword evidence="2" id="KW-1003">Cell membrane</keyword>
<dbReference type="EMBL" id="LFXJ01000002">
    <property type="protein sequence ID" value="KMY33915.1"/>
    <property type="molecule type" value="Genomic_DNA"/>
</dbReference>
<evidence type="ECO:0000313" key="10">
    <source>
        <dbReference type="EMBL" id="KMY33915.1"/>
    </source>
</evidence>
<evidence type="ECO:0000313" key="11">
    <source>
        <dbReference type="Proteomes" id="UP000037326"/>
    </source>
</evidence>
<dbReference type="Pfam" id="PF02687">
    <property type="entry name" value="FtsX"/>
    <property type="match status" value="1"/>
</dbReference>
<dbReference type="Proteomes" id="UP000037326">
    <property type="component" value="Unassembled WGS sequence"/>
</dbReference>
<accession>A0A0K9FHE1</accession>
<keyword evidence="5 7" id="KW-0472">Membrane</keyword>
<evidence type="ECO:0000256" key="7">
    <source>
        <dbReference type="SAM" id="Phobius"/>
    </source>
</evidence>